<evidence type="ECO:0000313" key="5">
    <source>
        <dbReference type="EMBL" id="MFD1644088.1"/>
    </source>
</evidence>
<dbReference type="InterPro" id="IPR007050">
    <property type="entry name" value="HTH_bacterioopsin"/>
</dbReference>
<accession>A0ABD6DF50</accession>
<dbReference type="PANTHER" id="PTHR34236">
    <property type="entry name" value="DIMETHYL SULFOXIDE REDUCTASE TRANSCRIPTIONAL ACTIVATOR"/>
    <property type="match status" value="1"/>
</dbReference>
<evidence type="ECO:0000256" key="2">
    <source>
        <dbReference type="ARBA" id="ARBA00023163"/>
    </source>
</evidence>
<dbReference type="AlphaFoldDB" id="A0ABD6DF50"/>
<evidence type="ECO:0000256" key="1">
    <source>
        <dbReference type="ARBA" id="ARBA00023015"/>
    </source>
</evidence>
<keyword evidence="1" id="KW-0805">Transcription regulation</keyword>
<sequence length="224" mass="25419">MYRAKLYIDIQTECVLSEVTNRWNTSFTVKHEEVLDDEHIAFVLDAGERVDEFMAAFEASDQVPEVERVDDTHIQLTKRSCGALPIIRKNHGMMQWWDRVSGSQRTFDIVVFRRDDLRNIVSELREIGSVELARLTPYRAPEAMLSDRQAEVVGLAIEEGYYEWPRETDAETLAAALDITHSTFLEHLRKAESRLLRSALDAGGRPGGPPPVERAAEPAQPGVR</sequence>
<proteinExistence type="predicted"/>
<evidence type="ECO:0000313" key="6">
    <source>
        <dbReference type="Proteomes" id="UP001597034"/>
    </source>
</evidence>
<evidence type="ECO:0000256" key="3">
    <source>
        <dbReference type="SAM" id="MobiDB-lite"/>
    </source>
</evidence>
<comment type="caution">
    <text evidence="5">The sequence shown here is derived from an EMBL/GenBank/DDBJ whole genome shotgun (WGS) entry which is preliminary data.</text>
</comment>
<dbReference type="PANTHER" id="PTHR34236:SF1">
    <property type="entry name" value="DIMETHYL SULFOXIDE REDUCTASE TRANSCRIPTIONAL ACTIVATOR"/>
    <property type="match status" value="1"/>
</dbReference>
<gene>
    <name evidence="5" type="ORF">ACFSBL_00160</name>
</gene>
<feature type="region of interest" description="Disordered" evidence="3">
    <location>
        <begin position="200"/>
        <end position="224"/>
    </location>
</feature>
<dbReference type="Proteomes" id="UP001597034">
    <property type="component" value="Unassembled WGS sequence"/>
</dbReference>
<organism evidence="5 6">
    <name type="scientific">Haloarchaeobius litoreus</name>
    <dbReference type="NCBI Taxonomy" id="755306"/>
    <lineage>
        <taxon>Archaea</taxon>
        <taxon>Methanobacteriati</taxon>
        <taxon>Methanobacteriota</taxon>
        <taxon>Stenosarchaea group</taxon>
        <taxon>Halobacteria</taxon>
        <taxon>Halobacteriales</taxon>
        <taxon>Halorubellaceae</taxon>
        <taxon>Haloarchaeobius</taxon>
    </lineage>
</organism>
<keyword evidence="6" id="KW-1185">Reference proteome</keyword>
<name>A0ABD6DF50_9EURY</name>
<dbReference type="RefSeq" id="WP_256399371.1">
    <property type="nucleotide sequence ID" value="NZ_JANHJR010000002.1"/>
</dbReference>
<protein>
    <submittedName>
        <fullName evidence="5">Helix-turn-helix domain-containing protein</fullName>
    </submittedName>
</protein>
<feature type="domain" description="HTH bat-type" evidence="4">
    <location>
        <begin position="145"/>
        <end position="196"/>
    </location>
</feature>
<evidence type="ECO:0000259" key="4">
    <source>
        <dbReference type="Pfam" id="PF04967"/>
    </source>
</evidence>
<dbReference type="Pfam" id="PF04967">
    <property type="entry name" value="HTH_10"/>
    <property type="match status" value="1"/>
</dbReference>
<reference evidence="5 6" key="1">
    <citation type="journal article" date="2019" name="Int. J. Syst. Evol. Microbiol.">
        <title>The Global Catalogue of Microorganisms (GCM) 10K type strain sequencing project: providing services to taxonomists for standard genome sequencing and annotation.</title>
        <authorList>
            <consortium name="The Broad Institute Genomics Platform"/>
            <consortium name="The Broad Institute Genome Sequencing Center for Infectious Disease"/>
            <person name="Wu L."/>
            <person name="Ma J."/>
        </authorList>
    </citation>
    <scope>NUCLEOTIDE SEQUENCE [LARGE SCALE GENOMIC DNA]</scope>
    <source>
        <strain evidence="5 6">CGMCC 1.10390</strain>
    </source>
</reference>
<dbReference type="EMBL" id="JBHUDO010000001">
    <property type="protein sequence ID" value="MFD1644088.1"/>
    <property type="molecule type" value="Genomic_DNA"/>
</dbReference>
<keyword evidence="2" id="KW-0804">Transcription</keyword>